<proteinExistence type="predicted"/>
<name>S7TF32_DESML</name>
<keyword evidence="1" id="KW-0732">Signal</keyword>
<dbReference type="InterPro" id="IPR007372">
    <property type="entry name" value="Lipid/polyisoprenoid-bd_YceI"/>
</dbReference>
<dbReference type="Gene3D" id="2.40.128.110">
    <property type="entry name" value="Lipid/polyisoprenoid-binding, YceI-like"/>
    <property type="match status" value="1"/>
</dbReference>
<keyword evidence="4" id="KW-1185">Reference proteome</keyword>
<feature type="signal peptide" evidence="1">
    <location>
        <begin position="1"/>
        <end position="29"/>
    </location>
</feature>
<feature type="chain" id="PRO_5030177181" evidence="1">
    <location>
        <begin position="30"/>
        <end position="484"/>
    </location>
</feature>
<comment type="caution">
    <text evidence="3">The sequence shown here is derived from an EMBL/GenBank/DDBJ whole genome shotgun (WGS) entry which is preliminary data.</text>
</comment>
<dbReference type="SUPFAM" id="SSF101874">
    <property type="entry name" value="YceI-like"/>
    <property type="match status" value="1"/>
</dbReference>
<protein>
    <submittedName>
        <fullName evidence="3">YceI family protein</fullName>
    </submittedName>
</protein>
<dbReference type="Pfam" id="PF04264">
    <property type="entry name" value="YceI"/>
    <property type="match status" value="1"/>
</dbReference>
<dbReference type="PATRIC" id="fig|1121405.3.peg.3585"/>
<dbReference type="eggNOG" id="ENOG5033QP6">
    <property type="taxonomic scope" value="Bacteria"/>
</dbReference>
<organism evidence="3 4">
    <name type="scientific">Desulfococcus multivorans DSM 2059</name>
    <dbReference type="NCBI Taxonomy" id="1121405"/>
    <lineage>
        <taxon>Bacteria</taxon>
        <taxon>Pseudomonadati</taxon>
        <taxon>Thermodesulfobacteriota</taxon>
        <taxon>Desulfobacteria</taxon>
        <taxon>Desulfobacterales</taxon>
        <taxon>Desulfococcaceae</taxon>
        <taxon>Desulfococcus</taxon>
    </lineage>
</organism>
<accession>S7TF32</accession>
<sequence length="484" mass="54131">MRFHHRKAWMAGCLWVAAVFLGSVLPAPAETTDQLVIFVRPEASAVARAFHRDALPEIERLAKAMSVRVSRIDVRKGAPEAVAITPLIVYQNFRGRSVYQGRYTTLDRIRNFIRTSRYVPQEPGGLVLRDIPVRQTGRATIWAPVKIARVTGSPPPAYDHDAFVREARTAMDEGFTRFKTVQEVRLSRADRGFYMDLYPWLANDGTLFLSLAVYSQFHCKAPVFERKKDPLTGPWSERRRLFREAARILEKAVDDQIADTRSGDGFDPVETSVRLATWDEIGLPLPEPPTRSTAVQPTAAGIPRSWRLSRPGPEDPPLIQFHFQTPLDHYRGEVMRCDGRIDLVENRLLEGATGWVTADPGSVTMGDGGLDDVLGGRAFLDVQRYPESAFTINTIRSHGNPLAYGRMSPASVEGIFTLKGRKTPLSVTMEMEPVFGPDNRPLLLARGVFDIDLDMFGIEGADGPSPANRTLVFDLFLQFRPEAE</sequence>
<gene>
    <name evidence="3" type="ORF">dsmv_3120</name>
</gene>
<dbReference type="Proteomes" id="UP000014977">
    <property type="component" value="Unassembled WGS sequence"/>
</dbReference>
<evidence type="ECO:0000259" key="2">
    <source>
        <dbReference type="Pfam" id="PF04264"/>
    </source>
</evidence>
<dbReference type="AlphaFoldDB" id="S7TF32"/>
<dbReference type="RefSeq" id="WP_020878210.1">
    <property type="nucleotide sequence ID" value="NZ_ATHJ01000108.1"/>
</dbReference>
<evidence type="ECO:0000313" key="4">
    <source>
        <dbReference type="Proteomes" id="UP000014977"/>
    </source>
</evidence>
<dbReference type="InterPro" id="IPR036761">
    <property type="entry name" value="TTHA0802/YceI-like_sf"/>
</dbReference>
<feature type="domain" description="Lipid/polyisoprenoid-binding YceI-like" evidence="2">
    <location>
        <begin position="322"/>
        <end position="460"/>
    </location>
</feature>
<dbReference type="EMBL" id="ATHJ01000108">
    <property type="protein sequence ID" value="EPR35306.1"/>
    <property type="molecule type" value="Genomic_DNA"/>
</dbReference>
<evidence type="ECO:0000313" key="3">
    <source>
        <dbReference type="EMBL" id="EPR35306.1"/>
    </source>
</evidence>
<reference evidence="3 4" key="1">
    <citation type="journal article" date="2013" name="Genome Announc.">
        <title>Draft genome sequences for three mercury-methylating, sulfate-reducing bacteria.</title>
        <authorList>
            <person name="Brown S.D."/>
            <person name="Hurt R.A.Jr."/>
            <person name="Gilmour C.C."/>
            <person name="Elias D.A."/>
        </authorList>
    </citation>
    <scope>NUCLEOTIDE SEQUENCE [LARGE SCALE GENOMIC DNA]</scope>
    <source>
        <strain evidence="3 4">DSM 2059</strain>
    </source>
</reference>
<evidence type="ECO:0000256" key="1">
    <source>
        <dbReference type="SAM" id="SignalP"/>
    </source>
</evidence>
<dbReference type="OrthoDB" id="9811006at2"/>